<evidence type="ECO:0000313" key="2">
    <source>
        <dbReference type="Proteomes" id="UP001058974"/>
    </source>
</evidence>
<gene>
    <name evidence="1" type="ORF">KIW84_044815</name>
</gene>
<sequence>MSSSRPGPYLPFPSNNSASHDTSLPTSLISSISHVCAFCDIAKANTITPSSSPETPSSNSLFPAHTHISEPTINPLNIHSMQTRAKNGIIQPGLNLTLLLTHMEATSVSQALAGPHWFHVMKDEYQIAERGKTEEKIWCVGGFDGRVVADANRERGVELVVEQGLLVVVRVLVGGFAVRERRGFVKEVGRVLRSSEEERGFDVEMAAIGF</sequence>
<accession>A0A9D4XJF1</accession>
<keyword evidence="2" id="KW-1185">Reference proteome</keyword>
<evidence type="ECO:0000313" key="1">
    <source>
        <dbReference type="EMBL" id="KAI5421114.1"/>
    </source>
</evidence>
<reference evidence="1 2" key="1">
    <citation type="journal article" date="2022" name="Nat. Genet.">
        <title>Improved pea reference genome and pan-genome highlight genomic features and evolutionary characteristics.</title>
        <authorList>
            <person name="Yang T."/>
            <person name="Liu R."/>
            <person name="Luo Y."/>
            <person name="Hu S."/>
            <person name="Wang D."/>
            <person name="Wang C."/>
            <person name="Pandey M.K."/>
            <person name="Ge S."/>
            <person name="Xu Q."/>
            <person name="Li N."/>
            <person name="Li G."/>
            <person name="Huang Y."/>
            <person name="Saxena R.K."/>
            <person name="Ji Y."/>
            <person name="Li M."/>
            <person name="Yan X."/>
            <person name="He Y."/>
            <person name="Liu Y."/>
            <person name="Wang X."/>
            <person name="Xiang C."/>
            <person name="Varshney R.K."/>
            <person name="Ding H."/>
            <person name="Gao S."/>
            <person name="Zong X."/>
        </authorList>
    </citation>
    <scope>NUCLEOTIDE SEQUENCE [LARGE SCALE GENOMIC DNA]</scope>
    <source>
        <strain evidence="1 2">cv. Zhongwan 6</strain>
    </source>
</reference>
<protein>
    <submittedName>
        <fullName evidence="1">Uncharacterized protein</fullName>
    </submittedName>
</protein>
<dbReference type="Proteomes" id="UP001058974">
    <property type="component" value="Chromosome 4"/>
</dbReference>
<dbReference type="Gramene" id="Psat04G0481500-T1">
    <property type="protein sequence ID" value="KAI5421114.1"/>
    <property type="gene ID" value="KIW84_044815"/>
</dbReference>
<dbReference type="EMBL" id="JAMSHJ010000004">
    <property type="protein sequence ID" value="KAI5421114.1"/>
    <property type="molecule type" value="Genomic_DNA"/>
</dbReference>
<name>A0A9D4XJF1_PEA</name>
<proteinExistence type="predicted"/>
<organism evidence="1 2">
    <name type="scientific">Pisum sativum</name>
    <name type="common">Garden pea</name>
    <name type="synonym">Lathyrus oleraceus</name>
    <dbReference type="NCBI Taxonomy" id="3888"/>
    <lineage>
        <taxon>Eukaryota</taxon>
        <taxon>Viridiplantae</taxon>
        <taxon>Streptophyta</taxon>
        <taxon>Embryophyta</taxon>
        <taxon>Tracheophyta</taxon>
        <taxon>Spermatophyta</taxon>
        <taxon>Magnoliopsida</taxon>
        <taxon>eudicotyledons</taxon>
        <taxon>Gunneridae</taxon>
        <taxon>Pentapetalae</taxon>
        <taxon>rosids</taxon>
        <taxon>fabids</taxon>
        <taxon>Fabales</taxon>
        <taxon>Fabaceae</taxon>
        <taxon>Papilionoideae</taxon>
        <taxon>50 kb inversion clade</taxon>
        <taxon>NPAAA clade</taxon>
        <taxon>Hologalegina</taxon>
        <taxon>IRL clade</taxon>
        <taxon>Fabeae</taxon>
        <taxon>Lathyrus</taxon>
    </lineage>
</organism>
<dbReference type="AlphaFoldDB" id="A0A9D4XJF1"/>
<comment type="caution">
    <text evidence="1">The sequence shown here is derived from an EMBL/GenBank/DDBJ whole genome shotgun (WGS) entry which is preliminary data.</text>
</comment>